<name>C3KMV6_SINFN</name>
<dbReference type="AlphaFoldDB" id="C3KMV6"/>
<geneLocation type="plasmid" evidence="3">
    <name>sym pNGR234b</name>
</geneLocation>
<dbReference type="HOGENOM" id="CLU_176302_0_0_5"/>
<keyword evidence="2" id="KW-0614">Plasmid</keyword>
<reference evidence="2 3" key="2">
    <citation type="journal article" date="2009" name="Appl. Environ. Microbiol.">
        <title>Rhizobium sp. strain NGR234 possesses a remarkable number of secretion systems.</title>
        <authorList>
            <person name="Schmeisser C."/>
            <person name="Liesegang H."/>
            <person name="Krysciak D."/>
            <person name="Bakkou N."/>
            <person name="Le Quere A."/>
            <person name="Wollherr A."/>
            <person name="Heinemeyer I."/>
            <person name="Morgenstern B."/>
            <person name="Pommerening-Roeser A."/>
            <person name="Flores M."/>
            <person name="Palacios R."/>
            <person name="Brenner S."/>
            <person name="Gottschalk G."/>
            <person name="Schmitz R.A."/>
            <person name="Broughton W.J."/>
            <person name="Perret X."/>
            <person name="Strittmatter A.W."/>
            <person name="Streit W.R."/>
        </authorList>
    </citation>
    <scope>NUCLEOTIDE SEQUENCE [LARGE SCALE GENOMIC DNA]</scope>
    <source>
        <strain evidence="3">NBRC 101917 / NGR234</strain>
    </source>
</reference>
<proteinExistence type="predicted"/>
<reference evidence="3" key="1">
    <citation type="journal article" date="2004" name="J. Bacteriol.">
        <title>An evolutionary hot spot: the pNGR234b replicon of Rhizobium sp. strain NGR234.</title>
        <authorList>
            <person name="Streit W.R."/>
            <person name="Schmitz R.A."/>
            <person name="Perret X."/>
            <person name="Staehelin C."/>
            <person name="Deakin W.J."/>
            <person name="Raasch C."/>
            <person name="Liesegang H."/>
            <person name="Broughton W.J."/>
        </authorList>
    </citation>
    <scope>NUCLEOTIDE SEQUENCE [LARGE SCALE GENOMIC DNA]</scope>
    <source>
        <strain evidence="3">NBRC 101917 / NGR234</strain>
    </source>
</reference>
<dbReference type="EMBL" id="CP000874">
    <property type="protein sequence ID" value="ACP21529.1"/>
    <property type="molecule type" value="Genomic_DNA"/>
</dbReference>
<keyword evidence="3" id="KW-1185">Reference proteome</keyword>
<feature type="region of interest" description="Disordered" evidence="1">
    <location>
        <begin position="84"/>
        <end position="106"/>
    </location>
</feature>
<evidence type="ECO:0000256" key="1">
    <source>
        <dbReference type="SAM" id="MobiDB-lite"/>
    </source>
</evidence>
<gene>
    <name evidence="2" type="ordered locus">NGR_b00580</name>
</gene>
<organism evidence="2 3">
    <name type="scientific">Sinorhizobium fredii (strain NBRC 101917 / NGR234)</name>
    <dbReference type="NCBI Taxonomy" id="394"/>
    <lineage>
        <taxon>Bacteria</taxon>
        <taxon>Pseudomonadati</taxon>
        <taxon>Pseudomonadota</taxon>
        <taxon>Alphaproteobacteria</taxon>
        <taxon>Hyphomicrobiales</taxon>
        <taxon>Rhizobiaceae</taxon>
        <taxon>Sinorhizobium/Ensifer group</taxon>
        <taxon>Sinorhizobium</taxon>
    </lineage>
</organism>
<accession>C3KMV6</accession>
<evidence type="ECO:0000313" key="2">
    <source>
        <dbReference type="EMBL" id="ACP21529.1"/>
    </source>
</evidence>
<evidence type="ECO:0000313" key="3">
    <source>
        <dbReference type="Proteomes" id="UP000001054"/>
    </source>
</evidence>
<dbReference type="KEGG" id="rhi:NGR_b00580"/>
<dbReference type="RefSeq" id="WP_012706136.1">
    <property type="nucleotide sequence ID" value="NC_012586.1"/>
</dbReference>
<sequence>MKILIEVDEAAERLEELIDLAFRQDVCVPGRAAYSSARRLSQSEDLLSNESAETLPHTGPASKLVEGGKLGSIDDVWILAAEGKPGREHDMTSAHDDLYDVDGLPR</sequence>
<protein>
    <submittedName>
        <fullName evidence="2">Uncharacterized protein</fullName>
    </submittedName>
</protein>
<dbReference type="Proteomes" id="UP000001054">
    <property type="component" value="Plasmid pNGR234b"/>
</dbReference>
<dbReference type="OrthoDB" id="7998884at2"/>
<feature type="region of interest" description="Disordered" evidence="1">
    <location>
        <begin position="45"/>
        <end position="66"/>
    </location>
</feature>